<dbReference type="SUPFAM" id="SSF53850">
    <property type="entry name" value="Periplasmic binding protein-like II"/>
    <property type="match status" value="1"/>
</dbReference>
<dbReference type="Proteomes" id="UP000184245">
    <property type="component" value="Unassembled WGS sequence"/>
</dbReference>
<dbReference type="AlphaFoldDB" id="A0A1M5BCJ0"/>
<reference evidence="6 7" key="1">
    <citation type="submission" date="2016-11" db="EMBL/GenBank/DDBJ databases">
        <authorList>
            <person name="Jaros S."/>
            <person name="Januszkiewicz K."/>
            <person name="Wedrychowicz H."/>
        </authorList>
    </citation>
    <scope>NUCLEOTIDE SEQUENCE [LARGE SCALE GENOMIC DNA]</scope>
    <source>
        <strain evidence="6 7">DSM 17459</strain>
    </source>
</reference>
<keyword evidence="7" id="KW-1185">Reference proteome</keyword>
<keyword evidence="2" id="KW-0732">Signal</keyword>
<evidence type="ECO:0000256" key="2">
    <source>
        <dbReference type="ARBA" id="ARBA00022729"/>
    </source>
</evidence>
<keyword evidence="4" id="KW-0564">Palmitate</keyword>
<evidence type="ECO:0000256" key="4">
    <source>
        <dbReference type="ARBA" id="ARBA00023139"/>
    </source>
</evidence>
<evidence type="ECO:0000256" key="1">
    <source>
        <dbReference type="ARBA" id="ARBA00022475"/>
    </source>
</evidence>
<dbReference type="RefSeq" id="WP_072854157.1">
    <property type="nucleotide sequence ID" value="NZ_FQVI01000026.1"/>
</dbReference>
<name>A0A1M5BCJ0_9CLOT</name>
<dbReference type="Pfam" id="PF01547">
    <property type="entry name" value="SBP_bac_1"/>
    <property type="match status" value="1"/>
</dbReference>
<gene>
    <name evidence="6" type="ORF">SAMN02745158_03593</name>
</gene>
<evidence type="ECO:0000256" key="3">
    <source>
        <dbReference type="ARBA" id="ARBA00023136"/>
    </source>
</evidence>
<keyword evidence="1" id="KW-1003">Cell membrane</keyword>
<evidence type="ECO:0000313" key="6">
    <source>
        <dbReference type="EMBL" id="SHF40253.1"/>
    </source>
</evidence>
<evidence type="ECO:0000256" key="5">
    <source>
        <dbReference type="ARBA" id="ARBA00023288"/>
    </source>
</evidence>
<keyword evidence="3" id="KW-0472">Membrane</keyword>
<proteinExistence type="predicted"/>
<dbReference type="OrthoDB" id="9787283at2"/>
<dbReference type="STRING" id="1122155.SAMN02745158_03593"/>
<dbReference type="InterPro" id="IPR050490">
    <property type="entry name" value="Bact_solute-bd_prot1"/>
</dbReference>
<dbReference type="Gene3D" id="3.40.190.10">
    <property type="entry name" value="Periplasmic binding protein-like II"/>
    <property type="match status" value="3"/>
</dbReference>
<dbReference type="PANTHER" id="PTHR43649">
    <property type="entry name" value="ARABINOSE-BINDING PROTEIN-RELATED"/>
    <property type="match status" value="1"/>
</dbReference>
<dbReference type="InterPro" id="IPR006059">
    <property type="entry name" value="SBP"/>
</dbReference>
<accession>A0A1M5BCJ0</accession>
<keyword evidence="5" id="KW-0449">Lipoprotein</keyword>
<protein>
    <submittedName>
        <fullName evidence="6">Putative aldouronate transport system substrate-binding protein</fullName>
    </submittedName>
</protein>
<dbReference type="EMBL" id="FQVI01000026">
    <property type="protein sequence ID" value="SHF40253.1"/>
    <property type="molecule type" value="Genomic_DNA"/>
</dbReference>
<sequence length="547" mass="61994">MKKVVVGVVLLLYLSLLTGCMEDKHSDDSDVTGDPGYTQLTLFSDVEFWRPPAWDVTEGTITGDISRNTGVTVDVTVPARDADRQLSLMLINNDLPDIISITDPTVLGQLVTSGKVWDLGEFFQKYKPDSQFYKNFPEDVKKELVKRDGGWYAIPSHMESRDSYKIWKPSSQYYWDLINYEDPYTIIWNKELLGQIGMHPDELKTEEQILSAFEKIKNTGTGADGSPVIPLLIDGDAYQESTLSFLETTYGGEYVDEDGNYKDIMLQPETRDALYFINKAVRAGYMDPGQLTMDNDQIHNLMVSGRVLCFIGNTANTGADSRLWVSSGPIRKTEEKRPVHGKNMRASTGWIGTFISKDCEHPEETADWIDYMTSDGGMMLWGFGYEGIHYTRDDEGLVSWTEEGDAATREYSKTGVWAWWMFANTAWQRSVMAPLEEGTIARAQAELTTAYAKDKDTVTFDSSLLSGLTESLPPNSDYLKMEGDIRGWKKNQIPMILLAADDEAFDKEYETFIRRMEELGIYELDAQKNMKYKENCAEYGRTITKVN</sequence>
<organism evidence="6 7">
    <name type="scientific">Lactonifactor longoviformis DSM 17459</name>
    <dbReference type="NCBI Taxonomy" id="1122155"/>
    <lineage>
        <taxon>Bacteria</taxon>
        <taxon>Bacillati</taxon>
        <taxon>Bacillota</taxon>
        <taxon>Clostridia</taxon>
        <taxon>Eubacteriales</taxon>
        <taxon>Clostridiaceae</taxon>
        <taxon>Lactonifactor</taxon>
    </lineage>
</organism>
<dbReference type="PANTHER" id="PTHR43649:SF33">
    <property type="entry name" value="POLYGALACTURONAN_RHAMNOGALACTURONAN-BINDING PROTEIN YTCQ"/>
    <property type="match status" value="1"/>
</dbReference>
<evidence type="ECO:0000313" key="7">
    <source>
        <dbReference type="Proteomes" id="UP000184245"/>
    </source>
</evidence>
<dbReference type="PROSITE" id="PS51257">
    <property type="entry name" value="PROKAR_LIPOPROTEIN"/>
    <property type="match status" value="1"/>
</dbReference>